<dbReference type="EMBL" id="MU003505">
    <property type="protein sequence ID" value="KAF2471419.1"/>
    <property type="molecule type" value="Genomic_DNA"/>
</dbReference>
<name>A0ACB6QWN8_9PLEO</name>
<evidence type="ECO:0000313" key="2">
    <source>
        <dbReference type="Proteomes" id="UP000799755"/>
    </source>
</evidence>
<gene>
    <name evidence="1" type="ORF">BDR25DRAFT_354656</name>
</gene>
<evidence type="ECO:0000313" key="1">
    <source>
        <dbReference type="EMBL" id="KAF2471419.1"/>
    </source>
</evidence>
<proteinExistence type="predicted"/>
<accession>A0ACB6QWN8</accession>
<dbReference type="Proteomes" id="UP000799755">
    <property type="component" value="Unassembled WGS sequence"/>
</dbReference>
<protein>
    <submittedName>
        <fullName evidence="1">Uncharacterized protein</fullName>
    </submittedName>
</protein>
<organism evidence="1 2">
    <name type="scientific">Lindgomyces ingoldianus</name>
    <dbReference type="NCBI Taxonomy" id="673940"/>
    <lineage>
        <taxon>Eukaryota</taxon>
        <taxon>Fungi</taxon>
        <taxon>Dikarya</taxon>
        <taxon>Ascomycota</taxon>
        <taxon>Pezizomycotina</taxon>
        <taxon>Dothideomycetes</taxon>
        <taxon>Pleosporomycetidae</taxon>
        <taxon>Pleosporales</taxon>
        <taxon>Lindgomycetaceae</taxon>
        <taxon>Lindgomyces</taxon>
    </lineage>
</organism>
<reference evidence="1" key="1">
    <citation type="journal article" date="2020" name="Stud. Mycol.">
        <title>101 Dothideomycetes genomes: a test case for predicting lifestyles and emergence of pathogens.</title>
        <authorList>
            <person name="Haridas S."/>
            <person name="Albert R."/>
            <person name="Binder M."/>
            <person name="Bloem J."/>
            <person name="Labutti K."/>
            <person name="Salamov A."/>
            <person name="Andreopoulos B."/>
            <person name="Baker S."/>
            <person name="Barry K."/>
            <person name="Bills G."/>
            <person name="Bluhm B."/>
            <person name="Cannon C."/>
            <person name="Castanera R."/>
            <person name="Culley D."/>
            <person name="Daum C."/>
            <person name="Ezra D."/>
            <person name="Gonzalez J."/>
            <person name="Henrissat B."/>
            <person name="Kuo A."/>
            <person name="Liang C."/>
            <person name="Lipzen A."/>
            <person name="Lutzoni F."/>
            <person name="Magnuson J."/>
            <person name="Mondo S."/>
            <person name="Nolan M."/>
            <person name="Ohm R."/>
            <person name="Pangilinan J."/>
            <person name="Park H.-J."/>
            <person name="Ramirez L."/>
            <person name="Alfaro M."/>
            <person name="Sun H."/>
            <person name="Tritt A."/>
            <person name="Yoshinaga Y."/>
            <person name="Zwiers L.-H."/>
            <person name="Turgeon B."/>
            <person name="Goodwin S."/>
            <person name="Spatafora J."/>
            <person name="Crous P."/>
            <person name="Grigoriev I."/>
        </authorList>
    </citation>
    <scope>NUCLEOTIDE SEQUENCE</scope>
    <source>
        <strain evidence="1">ATCC 200398</strain>
    </source>
</reference>
<comment type="caution">
    <text evidence="1">The sequence shown here is derived from an EMBL/GenBank/DDBJ whole genome shotgun (WGS) entry which is preliminary data.</text>
</comment>
<sequence>MCAYLRLELCRPPWQGAAEMAALLQTGEISGNLKFYAVCISWVKQRGSGNVLRGVDGGSGGIAGLTGGMCNADIIEGNTRYLVFPSEERSHSRQRGGGGRRMVIASDGGERRLIGNCNETSYYLGRRISGRGLKDWGTLLAQLRPVRWPWQVDLIHMIPTSYLDLNGEAQDARSASGQSAILASAASFVQVLAVESRLAGCSQEPRLDACTASRFIPARSASPTSHLGRNLFPARAPSRDLRVNKIYNCHIWDFVGKALTSPGLWLVIISTISTHAHDTSTAEDKEVRRTLLQHGLKHMVTSATPIEITPLATPISNYSFSVDENSIDWSIPYEQPQDIPRLSIPATEDHLRPVGLPLLHDSPEVLSSLLPPSACPVNVENLDRSTQGLEIDQALWLFHASVTVAPLFPVVAILPAKTPIASGRLPDYSPAIFIKRRYLIPVTNDKTSYSTLTQLSNNSSQVRGVLGLSFPRPGNRINKPVGFHLCCLRSSERELTTFTIDVPKYQLAGWSNPSMGQNPNETYTFSAILQGCNMKRYSYYRLLAPCRKPLILLYDHVFPPDCCRIFKSGSQALYMQLYG</sequence>
<keyword evidence="2" id="KW-1185">Reference proteome</keyword>